<feature type="domain" description="Methyltransferase type 11" evidence="1">
    <location>
        <begin position="42"/>
        <end position="136"/>
    </location>
</feature>
<keyword evidence="2" id="KW-0489">Methyltransferase</keyword>
<dbReference type="PANTHER" id="PTHR45036:SF1">
    <property type="entry name" value="METHYLTRANSFERASE LIKE 7A"/>
    <property type="match status" value="1"/>
</dbReference>
<evidence type="ECO:0000313" key="3">
    <source>
        <dbReference type="Proteomes" id="UP000000211"/>
    </source>
</evidence>
<keyword evidence="2" id="KW-0808">Transferase</keyword>
<dbReference type="GO" id="GO:0032259">
    <property type="term" value="P:methylation"/>
    <property type="evidence" value="ECO:0007669"/>
    <property type="project" value="UniProtKB-KW"/>
</dbReference>
<dbReference type="EMBL" id="CP003249">
    <property type="protein sequence ID" value="AFV75175.1"/>
    <property type="molecule type" value="Genomic_DNA"/>
</dbReference>
<dbReference type="SUPFAM" id="SSF53335">
    <property type="entry name" value="S-adenosyl-L-methionine-dependent methyltransferases"/>
    <property type="match status" value="1"/>
</dbReference>
<dbReference type="Proteomes" id="UP000000211">
    <property type="component" value="Chromosome"/>
</dbReference>
<dbReference type="Gene3D" id="3.40.50.150">
    <property type="entry name" value="Vaccinia Virus protein VP39"/>
    <property type="match status" value="1"/>
</dbReference>
<dbReference type="STRING" id="751945.Theos_0092"/>
<dbReference type="RefSeq" id="WP_016328375.1">
    <property type="nucleotide sequence ID" value="NC_019386.1"/>
</dbReference>
<dbReference type="InterPro" id="IPR029063">
    <property type="entry name" value="SAM-dependent_MTases_sf"/>
</dbReference>
<sequence>MLRKRLFAWVYPGLSARHEALVEERKRALFRRALALGPRRVLEIGPGPGPNLAHLPPGVEYLALEPNPFFHQALRRRAEALGLGLTLLLGRAEAIPLPAEHVDLVVGTLVLCSVEDPLKAVAEVHRVLRPGGAFLFLEHVAAPGGPYRLLQEAATPLFALFGDGCHPNRETLALIRARFPRVEAEAFALPLPVVAPHVAGLAFKAPSGRPA</sequence>
<keyword evidence="2" id="KW-0830">Ubiquinone</keyword>
<dbReference type="AlphaFoldDB" id="K7QXL3"/>
<protein>
    <submittedName>
        <fullName evidence="2">Methylase involved in ubiquinone/menaquinone biosynthesis</fullName>
    </submittedName>
</protein>
<keyword evidence="3" id="KW-1185">Reference proteome</keyword>
<dbReference type="GO" id="GO:0008757">
    <property type="term" value="F:S-adenosylmethionine-dependent methyltransferase activity"/>
    <property type="evidence" value="ECO:0007669"/>
    <property type="project" value="InterPro"/>
</dbReference>
<reference evidence="2 3" key="1">
    <citation type="journal article" date="2013" name="Genome Announc.">
        <title>Whole Genome Sequencing of Thermus oshimai JL-2 and Thermus thermophilus JL-18, Incomplete Denitrifiers from the United States Great Basin.</title>
        <authorList>
            <person name="Murugapiran S.K."/>
            <person name="Huntemann M."/>
            <person name="Wei C.L."/>
            <person name="Han J."/>
            <person name="Detter J.C."/>
            <person name="Han C.S."/>
            <person name="Erkkila T.H."/>
            <person name="Teshima H."/>
            <person name="Chen A."/>
            <person name="Kyrpides N."/>
            <person name="Mavrommatis K."/>
            <person name="Markowitz V."/>
            <person name="Szeto E."/>
            <person name="Ivanova N."/>
            <person name="Pagani I."/>
            <person name="Lam J."/>
            <person name="McDonald A.I."/>
            <person name="Dodsworth J.A."/>
            <person name="Pati A."/>
            <person name="Goodwin L."/>
            <person name="Peters L."/>
            <person name="Pitluck S."/>
            <person name="Woyke T."/>
            <person name="Hedlund B.P."/>
        </authorList>
    </citation>
    <scope>NUCLEOTIDE SEQUENCE</scope>
    <source>
        <strain evidence="2 3">JL-2</strain>
    </source>
</reference>
<proteinExistence type="predicted"/>
<dbReference type="InterPro" id="IPR013216">
    <property type="entry name" value="Methyltransf_11"/>
</dbReference>
<name>K7QXL3_THEOS</name>
<dbReference type="PATRIC" id="fig|751945.3.peg.86"/>
<gene>
    <name evidence="2" type="ORF">Theos_0092</name>
</gene>
<evidence type="ECO:0000259" key="1">
    <source>
        <dbReference type="Pfam" id="PF08241"/>
    </source>
</evidence>
<dbReference type="InterPro" id="IPR052356">
    <property type="entry name" value="Thiol_S-MT"/>
</dbReference>
<dbReference type="eggNOG" id="COG2226">
    <property type="taxonomic scope" value="Bacteria"/>
</dbReference>
<dbReference type="PANTHER" id="PTHR45036">
    <property type="entry name" value="METHYLTRANSFERASE LIKE 7B"/>
    <property type="match status" value="1"/>
</dbReference>
<dbReference type="CDD" id="cd02440">
    <property type="entry name" value="AdoMet_MTases"/>
    <property type="match status" value="1"/>
</dbReference>
<accession>K7QXL3</accession>
<organism evidence="2 3">
    <name type="scientific">Thermus oshimai JL-2</name>
    <dbReference type="NCBI Taxonomy" id="751945"/>
    <lineage>
        <taxon>Bacteria</taxon>
        <taxon>Thermotogati</taxon>
        <taxon>Deinococcota</taxon>
        <taxon>Deinococci</taxon>
        <taxon>Thermales</taxon>
        <taxon>Thermaceae</taxon>
        <taxon>Thermus</taxon>
    </lineage>
</organism>
<dbReference type="KEGG" id="tos:Theos_0092"/>
<dbReference type="Pfam" id="PF08241">
    <property type="entry name" value="Methyltransf_11"/>
    <property type="match status" value="1"/>
</dbReference>
<dbReference type="HOGENOM" id="CLU_037990_7_1_0"/>
<evidence type="ECO:0000313" key="2">
    <source>
        <dbReference type="EMBL" id="AFV75175.1"/>
    </source>
</evidence>